<dbReference type="Ensembl" id="ENSPTET00000017887.1">
    <property type="protein sequence ID" value="ENSPTEP00000011866.1"/>
    <property type="gene ID" value="ENSPTEG00000013347.1"/>
</dbReference>
<keyword evidence="3" id="KW-1185">Reference proteome</keyword>
<dbReference type="AlphaFoldDB" id="A0A8C9LLG3"/>
<dbReference type="Proteomes" id="UP000694416">
    <property type="component" value="Unplaced"/>
</dbReference>
<reference evidence="2" key="1">
    <citation type="submission" date="2025-08" db="UniProtKB">
        <authorList>
            <consortium name="Ensembl"/>
        </authorList>
    </citation>
    <scope>IDENTIFICATION</scope>
</reference>
<protein>
    <submittedName>
        <fullName evidence="2">Uncharacterized protein</fullName>
    </submittedName>
</protein>
<keyword evidence="1" id="KW-1133">Transmembrane helix</keyword>
<evidence type="ECO:0000256" key="1">
    <source>
        <dbReference type="SAM" id="Phobius"/>
    </source>
</evidence>
<reference evidence="2" key="2">
    <citation type="submission" date="2025-09" db="UniProtKB">
        <authorList>
            <consortium name="Ensembl"/>
        </authorList>
    </citation>
    <scope>IDENTIFICATION</scope>
</reference>
<evidence type="ECO:0000313" key="3">
    <source>
        <dbReference type="Proteomes" id="UP000694416"/>
    </source>
</evidence>
<feature type="transmembrane region" description="Helical" evidence="1">
    <location>
        <begin position="54"/>
        <end position="73"/>
    </location>
</feature>
<keyword evidence="1" id="KW-0812">Transmembrane</keyword>
<name>A0A8C9LLG3_9PRIM</name>
<accession>A0A8C9LLG3</accession>
<sequence>KKRAAKRDFLLFHSRRIRARGKFKEICEHPNGSCQDFCLKTEIHNTTPKKDRSLLFSACFVFFFFLSLSVSPFPSLPFFSQGFLLNPQ</sequence>
<evidence type="ECO:0000313" key="2">
    <source>
        <dbReference type="Ensembl" id="ENSPTEP00000011866.1"/>
    </source>
</evidence>
<keyword evidence="1" id="KW-0472">Membrane</keyword>
<proteinExistence type="predicted"/>
<organism evidence="2 3">
    <name type="scientific">Piliocolobus tephrosceles</name>
    <name type="common">Ugandan red Colobus</name>
    <dbReference type="NCBI Taxonomy" id="591936"/>
    <lineage>
        <taxon>Eukaryota</taxon>
        <taxon>Metazoa</taxon>
        <taxon>Chordata</taxon>
        <taxon>Craniata</taxon>
        <taxon>Vertebrata</taxon>
        <taxon>Euteleostomi</taxon>
        <taxon>Mammalia</taxon>
        <taxon>Eutheria</taxon>
        <taxon>Euarchontoglires</taxon>
        <taxon>Primates</taxon>
        <taxon>Haplorrhini</taxon>
        <taxon>Catarrhini</taxon>
        <taxon>Cercopithecidae</taxon>
        <taxon>Colobinae</taxon>
        <taxon>Piliocolobus</taxon>
    </lineage>
</organism>